<dbReference type="HOGENOM" id="CLU_1774104_0_0_9"/>
<protein>
    <recommendedName>
        <fullName evidence="4">Lipoprotein</fullName>
    </recommendedName>
</protein>
<keyword evidence="1" id="KW-0732">Signal</keyword>
<evidence type="ECO:0000256" key="1">
    <source>
        <dbReference type="SAM" id="SignalP"/>
    </source>
</evidence>
<organism evidence="2 3">
    <name type="scientific">Gottschalkia acidurici (strain ATCC 7906 / DSM 604 / BCRC 14475 / CIP 104303 / KCTC 5404 / NCIMB 10678 / 9a)</name>
    <name type="common">Clostridium acidurici</name>
    <dbReference type="NCBI Taxonomy" id="1128398"/>
    <lineage>
        <taxon>Bacteria</taxon>
        <taxon>Bacillati</taxon>
        <taxon>Bacillota</taxon>
        <taxon>Tissierellia</taxon>
        <taxon>Tissierellales</taxon>
        <taxon>Gottschalkiaceae</taxon>
        <taxon>Gottschalkia</taxon>
    </lineage>
</organism>
<dbReference type="RefSeq" id="WP_014968614.1">
    <property type="nucleotide sequence ID" value="NC_018664.1"/>
</dbReference>
<dbReference type="AlphaFoldDB" id="K0B3N8"/>
<dbReference type="KEGG" id="cad:Curi_c24850"/>
<reference evidence="2 3" key="1">
    <citation type="journal article" date="2012" name="PLoS ONE">
        <title>The purine-utilizing bacterium Clostridium acidurici 9a: a genome-guided metabolic reconsideration.</title>
        <authorList>
            <person name="Hartwich K."/>
            <person name="Poehlein A."/>
            <person name="Daniel R."/>
        </authorList>
    </citation>
    <scope>NUCLEOTIDE SEQUENCE [LARGE SCALE GENOMIC DNA]</scope>
    <source>
        <strain evidence="3">ATCC 7906 / DSM 604 / BCRC 14475 / CIP 104303 / KCTC 5404 / NCIMB 10678 / 9a</strain>
    </source>
</reference>
<evidence type="ECO:0000313" key="3">
    <source>
        <dbReference type="Proteomes" id="UP000006094"/>
    </source>
</evidence>
<accession>K0B3N8</accession>
<feature type="signal peptide" evidence="1">
    <location>
        <begin position="1"/>
        <end position="21"/>
    </location>
</feature>
<sequence length="146" mass="17084">MKNIFLAVILFIMMTSISACNNIKEENMVYDEINKDSHISYPLAKTKVSDTNTFERTVYPNTSQKYYKMWYENNSQYSVTIGLYMNGERVRNLNIEPYQSDGLVGDFTVQHKKYYNQNFEYRVLSQNGYNLNGYATFGTNGYGMEK</sequence>
<feature type="chain" id="PRO_5038652847" description="Lipoprotein" evidence="1">
    <location>
        <begin position="22"/>
        <end position="146"/>
    </location>
</feature>
<dbReference type="PROSITE" id="PS51257">
    <property type="entry name" value="PROKAR_LIPOPROTEIN"/>
    <property type="match status" value="1"/>
</dbReference>
<evidence type="ECO:0000313" key="2">
    <source>
        <dbReference type="EMBL" id="AFS79480.1"/>
    </source>
</evidence>
<gene>
    <name evidence="2" type="ordered locus">Curi_c24850</name>
</gene>
<keyword evidence="3" id="KW-1185">Reference proteome</keyword>
<dbReference type="EMBL" id="CP003326">
    <property type="protein sequence ID" value="AFS79480.1"/>
    <property type="molecule type" value="Genomic_DNA"/>
</dbReference>
<dbReference type="Proteomes" id="UP000006094">
    <property type="component" value="Chromosome"/>
</dbReference>
<proteinExistence type="predicted"/>
<name>K0B3N8_GOTA9</name>
<evidence type="ECO:0008006" key="4">
    <source>
        <dbReference type="Google" id="ProtNLM"/>
    </source>
</evidence>